<evidence type="ECO:0000313" key="1">
    <source>
        <dbReference type="EMBL" id="PQJ76802.1"/>
    </source>
</evidence>
<name>A0A2S7WHP9_9FLAO</name>
<evidence type="ECO:0008006" key="3">
    <source>
        <dbReference type="Google" id="ProtNLM"/>
    </source>
</evidence>
<dbReference type="Proteomes" id="UP000239068">
    <property type="component" value="Unassembled WGS sequence"/>
</dbReference>
<dbReference type="Gene3D" id="3.40.960.10">
    <property type="entry name" value="VSR Endonuclease"/>
    <property type="match status" value="1"/>
</dbReference>
<protein>
    <recommendedName>
        <fullName evidence="3">DNA damage-inducible protein D</fullName>
    </recommendedName>
</protein>
<comment type="caution">
    <text evidence="1">The sequence shown here is derived from an EMBL/GenBank/DDBJ whole genome shotgun (WGS) entry which is preliminary data.</text>
</comment>
<organism evidence="1 2">
    <name type="scientific">Polaribacter glomeratus</name>
    <dbReference type="NCBI Taxonomy" id="102"/>
    <lineage>
        <taxon>Bacteria</taxon>
        <taxon>Pseudomonadati</taxon>
        <taxon>Bacteroidota</taxon>
        <taxon>Flavobacteriia</taxon>
        <taxon>Flavobacteriales</taxon>
        <taxon>Flavobacteriaceae</taxon>
    </lineage>
</organism>
<dbReference type="EMBL" id="MSCM01000002">
    <property type="protein sequence ID" value="PQJ76802.1"/>
    <property type="molecule type" value="Genomic_DNA"/>
</dbReference>
<reference evidence="1 2" key="1">
    <citation type="submission" date="2016-12" db="EMBL/GenBank/DDBJ databases">
        <title>Trade-off between light-utilization and light-protection in marine flavobacteria.</title>
        <authorList>
            <person name="Kumagai Y."/>
            <person name="Yoshizawa S."/>
            <person name="Kogure K."/>
            <person name="Iwasaki W."/>
        </authorList>
    </citation>
    <scope>NUCLEOTIDE SEQUENCE [LARGE SCALE GENOMIC DNA]</scope>
    <source>
        <strain evidence="1 2">ATCC 43844</strain>
    </source>
</reference>
<evidence type="ECO:0000313" key="2">
    <source>
        <dbReference type="Proteomes" id="UP000239068"/>
    </source>
</evidence>
<keyword evidence="2" id="KW-1185">Reference proteome</keyword>
<dbReference type="AlphaFoldDB" id="A0A2S7WHP9"/>
<gene>
    <name evidence="1" type="ORF">BTO16_13075</name>
</gene>
<proteinExistence type="predicted"/>
<dbReference type="RefSeq" id="WP_211298238.1">
    <property type="nucleotide sequence ID" value="NZ_MSCM01000002.1"/>
</dbReference>
<sequence length="202" mass="24119">MKKEIIQTLAENFEDHSQTTENGIEFWFARDLQQLLGYSEWRNFQNVIKRAKNIIIHKHINGKIIKCSKKVKLGSNAERKIIDYKIDENALIIIKEISSSFKLNNFFSIRNETVVLQLVQKYCHEKKILFEHQFNLDKYYYDCMINNKILLEFDEPHHKISPRQKLIDKDKNLISKINGFLTFRVNLEMDIIDIILFLEKNV</sequence>
<accession>A0A2S7WHP9</accession>